<evidence type="ECO:0000256" key="6">
    <source>
        <dbReference type="SAM" id="Phobius"/>
    </source>
</evidence>
<dbReference type="EMBL" id="AP022870">
    <property type="protein sequence ID" value="BCB78837.1"/>
    <property type="molecule type" value="Genomic_DNA"/>
</dbReference>
<feature type="transmembrane region" description="Helical" evidence="6">
    <location>
        <begin position="6"/>
        <end position="32"/>
    </location>
</feature>
<organism evidence="8 9">
    <name type="scientific">Phytohabitans flavus</name>
    <dbReference type="NCBI Taxonomy" id="1076124"/>
    <lineage>
        <taxon>Bacteria</taxon>
        <taxon>Bacillati</taxon>
        <taxon>Actinomycetota</taxon>
        <taxon>Actinomycetes</taxon>
        <taxon>Micromonosporales</taxon>
        <taxon>Micromonosporaceae</taxon>
    </lineage>
</organism>
<evidence type="ECO:0000256" key="5">
    <source>
        <dbReference type="ARBA" id="ARBA00023136"/>
    </source>
</evidence>
<evidence type="ECO:0000313" key="9">
    <source>
        <dbReference type="Proteomes" id="UP000502508"/>
    </source>
</evidence>
<dbReference type="RefSeq" id="WP_173038581.1">
    <property type="nucleotide sequence ID" value="NZ_AP022870.1"/>
</dbReference>
<dbReference type="PANTHER" id="PTHR35007">
    <property type="entry name" value="INTEGRAL MEMBRANE PROTEIN-RELATED"/>
    <property type="match status" value="1"/>
</dbReference>
<keyword evidence="5 6" id="KW-0472">Membrane</keyword>
<reference evidence="8 9" key="1">
    <citation type="submission" date="2020-03" db="EMBL/GenBank/DDBJ databases">
        <title>Whole genome shotgun sequence of Phytohabitans flavus NBRC 107702.</title>
        <authorList>
            <person name="Komaki H."/>
            <person name="Tamura T."/>
        </authorList>
    </citation>
    <scope>NUCLEOTIDE SEQUENCE [LARGE SCALE GENOMIC DNA]</scope>
    <source>
        <strain evidence="8 9">NBRC 107702</strain>
    </source>
</reference>
<evidence type="ECO:0000256" key="3">
    <source>
        <dbReference type="ARBA" id="ARBA00022692"/>
    </source>
</evidence>
<comment type="subcellular location">
    <subcellularLocation>
        <location evidence="1">Cell membrane</location>
        <topology evidence="1">Multi-pass membrane protein</topology>
    </subcellularLocation>
</comment>
<feature type="transmembrane region" description="Helical" evidence="6">
    <location>
        <begin position="103"/>
        <end position="120"/>
    </location>
</feature>
<dbReference type="PANTHER" id="PTHR35007:SF1">
    <property type="entry name" value="PILUS ASSEMBLY PROTEIN"/>
    <property type="match status" value="1"/>
</dbReference>
<accession>A0A6F8XYF8</accession>
<dbReference type="InterPro" id="IPR042094">
    <property type="entry name" value="T2SS_GspF_sf"/>
</dbReference>
<name>A0A6F8XYF8_9ACTN</name>
<sequence>MNVPESALYLAMAGTVFLALLLVAVLIIAPTLRLTQKRRRLQQIERYRIEQVRTQVAAASSPGGPLTRGALAATERMMRSGGLEERFARQLDRAGMTLRPHEWVLLRIAVAVGLTVLLTLAFGPVGLPFGLFFGWAITATYHRRRARLKSERFASQLPEALQMVIGSLRAGFSLPQAIDAMVREAGEPMTTEFRRAVAETRLGMSLDDALDRLAVRVDNPDLSWAVMAIRVQREVGGSLAEVLSTTVETIRERERLRGHVRALSAEGRMSAWILVSLPILAAAFMFTFRQEYVSPLIHDPRGVLMLMVGATLVCLGGFWLSRVVKVEV</sequence>
<feature type="transmembrane region" description="Helical" evidence="6">
    <location>
        <begin position="271"/>
        <end position="290"/>
    </location>
</feature>
<keyword evidence="2" id="KW-1003">Cell membrane</keyword>
<reference evidence="8 9" key="2">
    <citation type="submission" date="2020-03" db="EMBL/GenBank/DDBJ databases">
        <authorList>
            <person name="Ichikawa N."/>
            <person name="Kimura A."/>
            <person name="Kitahashi Y."/>
            <person name="Uohara A."/>
        </authorList>
    </citation>
    <scope>NUCLEOTIDE SEQUENCE [LARGE SCALE GENOMIC DNA]</scope>
    <source>
        <strain evidence="8 9">NBRC 107702</strain>
    </source>
</reference>
<evidence type="ECO:0000259" key="7">
    <source>
        <dbReference type="Pfam" id="PF00482"/>
    </source>
</evidence>
<feature type="domain" description="Type II secretion system protein GspF" evidence="7">
    <location>
        <begin position="161"/>
        <end position="286"/>
    </location>
</feature>
<dbReference type="Pfam" id="PF00482">
    <property type="entry name" value="T2SSF"/>
    <property type="match status" value="1"/>
</dbReference>
<dbReference type="InterPro" id="IPR018076">
    <property type="entry name" value="T2SS_GspF_dom"/>
</dbReference>
<keyword evidence="4 6" id="KW-1133">Transmembrane helix</keyword>
<dbReference type="KEGG" id="pfla:Pflav_052470"/>
<evidence type="ECO:0000256" key="4">
    <source>
        <dbReference type="ARBA" id="ARBA00022989"/>
    </source>
</evidence>
<proteinExistence type="predicted"/>
<feature type="transmembrane region" description="Helical" evidence="6">
    <location>
        <begin position="302"/>
        <end position="320"/>
    </location>
</feature>
<dbReference type="AlphaFoldDB" id="A0A6F8XYF8"/>
<protein>
    <recommendedName>
        <fullName evidence="7">Type II secretion system protein GspF domain-containing protein</fullName>
    </recommendedName>
</protein>
<evidence type="ECO:0000256" key="1">
    <source>
        <dbReference type="ARBA" id="ARBA00004651"/>
    </source>
</evidence>
<dbReference type="GO" id="GO:0005886">
    <property type="term" value="C:plasma membrane"/>
    <property type="evidence" value="ECO:0007669"/>
    <property type="project" value="UniProtKB-SubCell"/>
</dbReference>
<gene>
    <name evidence="8" type="ORF">Pflav_052470</name>
</gene>
<keyword evidence="9" id="KW-1185">Reference proteome</keyword>
<evidence type="ECO:0000313" key="8">
    <source>
        <dbReference type="EMBL" id="BCB78837.1"/>
    </source>
</evidence>
<evidence type="ECO:0000256" key="2">
    <source>
        <dbReference type="ARBA" id="ARBA00022475"/>
    </source>
</evidence>
<keyword evidence="3 6" id="KW-0812">Transmembrane</keyword>
<dbReference type="Proteomes" id="UP000502508">
    <property type="component" value="Chromosome"/>
</dbReference>
<dbReference type="Gene3D" id="1.20.81.30">
    <property type="entry name" value="Type II secretion system (T2SS), domain F"/>
    <property type="match status" value="1"/>
</dbReference>